<dbReference type="Proteomes" id="UP000482800">
    <property type="component" value="Unassembled WGS sequence"/>
</dbReference>
<dbReference type="GO" id="GO:0016887">
    <property type="term" value="F:ATP hydrolysis activity"/>
    <property type="evidence" value="ECO:0007669"/>
    <property type="project" value="InterPro"/>
</dbReference>
<dbReference type="PRINTS" id="PR00300">
    <property type="entry name" value="CLPPROTEASEA"/>
</dbReference>
<dbReference type="RefSeq" id="WP_173070897.1">
    <property type="nucleotide sequence ID" value="NZ_BAABGO010000009.1"/>
</dbReference>
<feature type="region of interest" description="Disordered" evidence="3">
    <location>
        <begin position="83"/>
        <end position="111"/>
    </location>
</feature>
<dbReference type="InterPro" id="IPR003593">
    <property type="entry name" value="AAA+_ATPase"/>
</dbReference>
<gene>
    <name evidence="5" type="ORF">Phou_098720</name>
</gene>
<reference evidence="5 6" key="1">
    <citation type="submission" date="2020-03" db="EMBL/GenBank/DDBJ databases">
        <title>Whole genome shotgun sequence of Phytohabitans houttuyneae NBRC 108639.</title>
        <authorList>
            <person name="Komaki H."/>
            <person name="Tamura T."/>
        </authorList>
    </citation>
    <scope>NUCLEOTIDE SEQUENCE [LARGE SCALE GENOMIC DNA]</scope>
    <source>
        <strain evidence="5 6">NBRC 108639</strain>
    </source>
</reference>
<dbReference type="InterPro" id="IPR050130">
    <property type="entry name" value="ClpA_ClpB"/>
</dbReference>
<comment type="caution">
    <text evidence="5">The sequence shown here is derived from an EMBL/GenBank/DDBJ whole genome shotgun (WGS) entry which is preliminary data.</text>
</comment>
<dbReference type="InterPro" id="IPR027417">
    <property type="entry name" value="P-loop_NTPase"/>
</dbReference>
<accession>A0A6V8KKH2</accession>
<evidence type="ECO:0000256" key="1">
    <source>
        <dbReference type="ARBA" id="ARBA00022741"/>
    </source>
</evidence>
<dbReference type="SMART" id="SM00382">
    <property type="entry name" value="AAA"/>
    <property type="match status" value="1"/>
</dbReference>
<dbReference type="Gene3D" id="3.40.50.300">
    <property type="entry name" value="P-loop containing nucleotide triphosphate hydrolases"/>
    <property type="match status" value="1"/>
</dbReference>
<organism evidence="5 6">
    <name type="scientific">Phytohabitans houttuyneae</name>
    <dbReference type="NCBI Taxonomy" id="1076126"/>
    <lineage>
        <taxon>Bacteria</taxon>
        <taxon>Bacillati</taxon>
        <taxon>Actinomycetota</taxon>
        <taxon>Actinomycetes</taxon>
        <taxon>Micromonosporales</taxon>
        <taxon>Micromonosporaceae</taxon>
    </lineage>
</organism>
<evidence type="ECO:0000313" key="5">
    <source>
        <dbReference type="EMBL" id="GFJ85692.1"/>
    </source>
</evidence>
<evidence type="ECO:0000256" key="2">
    <source>
        <dbReference type="ARBA" id="ARBA00022840"/>
    </source>
</evidence>
<dbReference type="GO" id="GO:0034605">
    <property type="term" value="P:cellular response to heat"/>
    <property type="evidence" value="ECO:0007669"/>
    <property type="project" value="TreeGrafter"/>
</dbReference>
<evidence type="ECO:0000259" key="4">
    <source>
        <dbReference type="SMART" id="SM00382"/>
    </source>
</evidence>
<dbReference type="PANTHER" id="PTHR11638:SF18">
    <property type="entry name" value="HEAT SHOCK PROTEIN 104"/>
    <property type="match status" value="1"/>
</dbReference>
<feature type="domain" description="AAA+ ATPase" evidence="4">
    <location>
        <begin position="364"/>
        <end position="507"/>
    </location>
</feature>
<reference evidence="5 6" key="2">
    <citation type="submission" date="2020-03" db="EMBL/GenBank/DDBJ databases">
        <authorList>
            <person name="Ichikawa N."/>
            <person name="Kimura A."/>
            <person name="Kitahashi Y."/>
            <person name="Uohara A."/>
        </authorList>
    </citation>
    <scope>NUCLEOTIDE SEQUENCE [LARGE SCALE GENOMIC DNA]</scope>
    <source>
        <strain evidence="5 6">NBRC 108639</strain>
    </source>
</reference>
<dbReference type="InterPro" id="IPR001270">
    <property type="entry name" value="ClpA/B"/>
</dbReference>
<keyword evidence="2" id="KW-0067">ATP-binding</keyword>
<dbReference type="InterPro" id="IPR003959">
    <property type="entry name" value="ATPase_AAA_core"/>
</dbReference>
<dbReference type="PANTHER" id="PTHR11638">
    <property type="entry name" value="ATP-DEPENDENT CLP PROTEASE"/>
    <property type="match status" value="1"/>
</dbReference>
<proteinExistence type="predicted"/>
<dbReference type="SUPFAM" id="SSF52540">
    <property type="entry name" value="P-loop containing nucleoside triphosphate hydrolases"/>
    <property type="match status" value="1"/>
</dbReference>
<sequence length="648" mass="71368">MSTPPPAAPWLVRAFHELRRQRHLVLHGNIEDLVRWDDRYLPFGTALSEFLHVVGFAAVARYSLVDGLTYPEDSSREFVERQLNPPEEAPAPVPEPAAALAPSPDGRSARQERLASSAQALQQELLAARHATPRTAEDTLAAAHRLMVQREAPCAFVLDSADLVIGSTAQVSVDHIAHVAHVRRLLSEAVEVPGAQGVLRNTVVFVVRDLASLPPWIHRDNPMVAAVLADRPGIAERKVFLTERLPRYYRAAEVPPDRLDTLAANLATLTEGMSVRELIALEATSHVARLEPAAARRLVARHRFGLREDPWEQLDIAKVREADKVLSRRVIGQPAAVRAVCDVLVNARGGLDFVAEGDQSGTRPKGVFFFVGPTGVGKTELAKALAEVVFGDEAALRRFDMSEFSQEHASERLTGAPPGYVGHEQGGVLTNWVLERPFSVILFDEIEKASRKIFDKFLQIIDDGRLTDGQGRTAHFSHSIVVFTSNLGAGTLRQRISGSAMPYEAITDHFNRAVTDFFTTELGRPELLGRLGSGVVVFDILREEVIKEIIGKFLDQLAGSARARGWEIVFDRAAIDRAVIEEIMRDGAALGARQIRSPLLERWVRVPVNRWVLEHSPPPGTRLWVRRSTGASPFTVQVFPNMAEGATA</sequence>
<dbReference type="GO" id="GO:0005524">
    <property type="term" value="F:ATP binding"/>
    <property type="evidence" value="ECO:0007669"/>
    <property type="project" value="UniProtKB-KW"/>
</dbReference>
<dbReference type="Gene3D" id="1.10.8.60">
    <property type="match status" value="1"/>
</dbReference>
<name>A0A6V8KKH2_9ACTN</name>
<keyword evidence="6" id="KW-1185">Reference proteome</keyword>
<dbReference type="Pfam" id="PF07724">
    <property type="entry name" value="AAA_2"/>
    <property type="match status" value="1"/>
</dbReference>
<dbReference type="CDD" id="cd19499">
    <property type="entry name" value="RecA-like_ClpB_Hsp104-like"/>
    <property type="match status" value="1"/>
</dbReference>
<dbReference type="EMBL" id="BLPF01000004">
    <property type="protein sequence ID" value="GFJ85692.1"/>
    <property type="molecule type" value="Genomic_DNA"/>
</dbReference>
<keyword evidence="1" id="KW-0547">Nucleotide-binding</keyword>
<evidence type="ECO:0000256" key="3">
    <source>
        <dbReference type="SAM" id="MobiDB-lite"/>
    </source>
</evidence>
<evidence type="ECO:0000313" key="6">
    <source>
        <dbReference type="Proteomes" id="UP000482800"/>
    </source>
</evidence>
<dbReference type="GO" id="GO:0005737">
    <property type="term" value="C:cytoplasm"/>
    <property type="evidence" value="ECO:0007669"/>
    <property type="project" value="TreeGrafter"/>
</dbReference>
<protein>
    <submittedName>
        <fullName evidence="5">Chaperone</fullName>
    </submittedName>
</protein>
<dbReference type="AlphaFoldDB" id="A0A6V8KKH2"/>